<evidence type="ECO:0000256" key="1">
    <source>
        <dbReference type="SAM" id="MobiDB-lite"/>
    </source>
</evidence>
<proteinExistence type="predicted"/>
<dbReference type="OrthoDB" id="1927254at2759"/>
<reference evidence="3" key="1">
    <citation type="journal article" date="2017" name="Front. Plant Sci.">
        <title>Climate Clever Clovers: New Paradigm to Reduce the Environmental Footprint of Ruminants by Breeding Low Methanogenic Forages Utilizing Haplotype Variation.</title>
        <authorList>
            <person name="Kaur P."/>
            <person name="Appels R."/>
            <person name="Bayer P.E."/>
            <person name="Keeble-Gagnere G."/>
            <person name="Wang J."/>
            <person name="Hirakawa H."/>
            <person name="Shirasawa K."/>
            <person name="Vercoe P."/>
            <person name="Stefanova K."/>
            <person name="Durmic Z."/>
            <person name="Nichols P."/>
            <person name="Revell C."/>
            <person name="Isobe S.N."/>
            <person name="Edwards D."/>
            <person name="Erskine W."/>
        </authorList>
    </citation>
    <scope>NUCLEOTIDE SEQUENCE [LARGE SCALE GENOMIC DNA]</scope>
    <source>
        <strain evidence="3">cv. Daliak</strain>
    </source>
</reference>
<gene>
    <name evidence="2" type="ORF">TSUD_356340</name>
</gene>
<organism evidence="2 3">
    <name type="scientific">Trifolium subterraneum</name>
    <name type="common">Subterranean clover</name>
    <dbReference type="NCBI Taxonomy" id="3900"/>
    <lineage>
        <taxon>Eukaryota</taxon>
        <taxon>Viridiplantae</taxon>
        <taxon>Streptophyta</taxon>
        <taxon>Embryophyta</taxon>
        <taxon>Tracheophyta</taxon>
        <taxon>Spermatophyta</taxon>
        <taxon>Magnoliopsida</taxon>
        <taxon>eudicotyledons</taxon>
        <taxon>Gunneridae</taxon>
        <taxon>Pentapetalae</taxon>
        <taxon>rosids</taxon>
        <taxon>fabids</taxon>
        <taxon>Fabales</taxon>
        <taxon>Fabaceae</taxon>
        <taxon>Papilionoideae</taxon>
        <taxon>50 kb inversion clade</taxon>
        <taxon>NPAAA clade</taxon>
        <taxon>Hologalegina</taxon>
        <taxon>IRL clade</taxon>
        <taxon>Trifolieae</taxon>
        <taxon>Trifolium</taxon>
    </lineage>
</organism>
<name>A0A2Z6N743_TRISU</name>
<feature type="region of interest" description="Disordered" evidence="1">
    <location>
        <begin position="1"/>
        <end position="37"/>
    </location>
</feature>
<accession>A0A2Z6N743</accession>
<feature type="compositionally biased region" description="Polar residues" evidence="1">
    <location>
        <begin position="18"/>
        <end position="27"/>
    </location>
</feature>
<sequence length="68" mass="7234">MVQMGEFGENLNCDPAGNSDSGHNNPTGRHGESEIFLGLQNGGSDSSCWNGNHGWSDLAIYTPSSSYQ</sequence>
<keyword evidence="3" id="KW-1185">Reference proteome</keyword>
<evidence type="ECO:0000313" key="3">
    <source>
        <dbReference type="Proteomes" id="UP000242715"/>
    </source>
</evidence>
<dbReference type="EMBL" id="DF973353">
    <property type="protein sequence ID" value="GAU27399.1"/>
    <property type="molecule type" value="Genomic_DNA"/>
</dbReference>
<dbReference type="AlphaFoldDB" id="A0A2Z6N743"/>
<dbReference type="Proteomes" id="UP000242715">
    <property type="component" value="Unassembled WGS sequence"/>
</dbReference>
<protein>
    <submittedName>
        <fullName evidence="2">Uncharacterized protein</fullName>
    </submittedName>
</protein>
<evidence type="ECO:0000313" key="2">
    <source>
        <dbReference type="EMBL" id="GAU27399.1"/>
    </source>
</evidence>